<evidence type="ECO:0000256" key="2">
    <source>
        <dbReference type="ARBA" id="ARBA00005001"/>
    </source>
</evidence>
<evidence type="ECO:0000256" key="1">
    <source>
        <dbReference type="ARBA" id="ARBA00004418"/>
    </source>
</evidence>
<comment type="subcellular location">
    <subcellularLocation>
        <location evidence="1">Periplasm</location>
    </subcellularLocation>
</comment>
<dbReference type="GO" id="GO:0003824">
    <property type="term" value="F:catalytic activity"/>
    <property type="evidence" value="ECO:0007669"/>
    <property type="project" value="InterPro"/>
</dbReference>
<accession>A0A5B8R6D8</accession>
<dbReference type="PANTHER" id="PTHR30504">
    <property type="entry name" value="GLUCANS BIOSYNTHESIS PROTEIN"/>
    <property type="match status" value="1"/>
</dbReference>
<dbReference type="GO" id="GO:0030246">
    <property type="term" value="F:carbohydrate binding"/>
    <property type="evidence" value="ECO:0007669"/>
    <property type="project" value="InterPro"/>
</dbReference>
<dbReference type="InterPro" id="IPR011013">
    <property type="entry name" value="Gal_mutarotase_sf_dom"/>
</dbReference>
<dbReference type="PIRSF" id="PIRSF006281">
    <property type="entry name" value="MdoG"/>
    <property type="match status" value="1"/>
</dbReference>
<dbReference type="SUPFAM" id="SSF81296">
    <property type="entry name" value="E set domains"/>
    <property type="match status" value="1"/>
</dbReference>
<dbReference type="InterPro" id="IPR013783">
    <property type="entry name" value="Ig-like_fold"/>
</dbReference>
<dbReference type="InterPro" id="IPR014756">
    <property type="entry name" value="Ig_E-set"/>
</dbReference>
<feature type="domain" description="Glucan biosynthesis periplasmic MdoG C-terminal" evidence="5">
    <location>
        <begin position="37"/>
        <end position="514"/>
    </location>
</feature>
<dbReference type="SUPFAM" id="SSF74650">
    <property type="entry name" value="Galactose mutarotase-like"/>
    <property type="match status" value="1"/>
</dbReference>
<evidence type="ECO:0000256" key="4">
    <source>
        <dbReference type="ARBA" id="ARBA00022764"/>
    </source>
</evidence>
<dbReference type="InterPro" id="IPR007444">
    <property type="entry name" value="Glucan_biosyn_MdoG_C"/>
</dbReference>
<dbReference type="Gene3D" id="2.70.98.10">
    <property type="match status" value="1"/>
</dbReference>
<comment type="pathway">
    <text evidence="2">Glycan metabolism; osmoregulated periplasmic glucan (OPG) biosynthesis.</text>
</comment>
<dbReference type="AlphaFoldDB" id="A0A5B8R6D8"/>
<keyword evidence="4" id="KW-0574">Periplasm</keyword>
<dbReference type="UniPathway" id="UPA00637"/>
<dbReference type="PANTHER" id="PTHR30504:SF2">
    <property type="entry name" value="GLUCANS BIOSYNTHESIS PROTEIN G"/>
    <property type="match status" value="1"/>
</dbReference>
<comment type="similarity">
    <text evidence="3">Belongs to the OpgD/OpgG family.</text>
</comment>
<dbReference type="Pfam" id="PF04349">
    <property type="entry name" value="MdoG"/>
    <property type="match status" value="1"/>
</dbReference>
<evidence type="ECO:0000259" key="5">
    <source>
        <dbReference type="Pfam" id="PF04349"/>
    </source>
</evidence>
<name>A0A5B8R6D8_9ZZZZ</name>
<dbReference type="InterPro" id="IPR014438">
    <property type="entry name" value="Glucan_biosyn_MdoG/MdoD"/>
</dbReference>
<gene>
    <name evidence="6" type="primary">mdoG</name>
    <name evidence="6" type="ORF">KBTEX_00530</name>
</gene>
<organism evidence="6">
    <name type="scientific">uncultured organism</name>
    <dbReference type="NCBI Taxonomy" id="155900"/>
    <lineage>
        <taxon>unclassified sequences</taxon>
        <taxon>environmental samples</taxon>
    </lineage>
</organism>
<proteinExistence type="inferred from homology"/>
<dbReference type="FunFam" id="2.70.98.10:FF:000001">
    <property type="entry name" value="Glucans biosynthesis protein G"/>
    <property type="match status" value="1"/>
</dbReference>
<evidence type="ECO:0000256" key="3">
    <source>
        <dbReference type="ARBA" id="ARBA00009284"/>
    </source>
</evidence>
<dbReference type="GO" id="GO:0051274">
    <property type="term" value="P:beta-glucan biosynthetic process"/>
    <property type="evidence" value="ECO:0007669"/>
    <property type="project" value="TreeGrafter"/>
</dbReference>
<sequence>MRRRNRLPLIPLVAVVLAAAGHITVASAQDGDDVRVFERVTERARALAGEDYQAPDTALPESLASMDYDAYRKIRFRPDRAIWKGERLFEVQLFHPGFLYNEPVTIHLVENGQVRTLPFDPGLFRYDGGEIFEGEPPQGLGYAGFRLHFPLNRPDYADEVIAFQGASYFRFLGRGEGYGMSARGLAIDTALPSGEEFPRFKAFWLVRPQEGATTVTVFALLDSPSLAGAYRFRIHPGESTRVEVTARLFARDDVQRLGIAPLTSMFFYGENSVRRHDDYRPEVHDSDGLAMHTAGGEWIWRPLTNPRALRESALMDTNPRGFGLLQRDRDFEHYLDAEADYHRRPGMWVEPRGEGWGEGAVHLVELPSDEEVNDNIVAFWSPKDPFEAGESLTLSYELRSLEGAPPGHDLARAVRTRIGYAAIPGTKDKPPKSLRQFIVDFAGGELDGLAGSQPVTAELSQSTGVTQDVTVHRLPDGHWRASFRLAPDGEKPSDLRLFLQLRGERVSETWNYVWDPDALP</sequence>
<protein>
    <submittedName>
        <fullName evidence="6">Glucans biosynthesis protein G</fullName>
    </submittedName>
</protein>
<reference evidence="6" key="1">
    <citation type="submission" date="2019-06" db="EMBL/GenBank/DDBJ databases">
        <authorList>
            <person name="Murdoch R.W."/>
            <person name="Fathepure B."/>
        </authorList>
    </citation>
    <scope>NUCLEOTIDE SEQUENCE</scope>
</reference>
<dbReference type="InterPro" id="IPR014718">
    <property type="entry name" value="GH-type_carb-bd"/>
</dbReference>
<dbReference type="Gene3D" id="2.60.40.10">
    <property type="entry name" value="Immunoglobulins"/>
    <property type="match status" value="1"/>
</dbReference>
<evidence type="ECO:0000313" key="6">
    <source>
        <dbReference type="EMBL" id="QEA04226.1"/>
    </source>
</evidence>
<dbReference type="EMBL" id="MN079081">
    <property type="protein sequence ID" value="QEA04226.1"/>
    <property type="molecule type" value="Genomic_DNA"/>
</dbReference>